<dbReference type="InterPro" id="IPR001902">
    <property type="entry name" value="SLC26A/SulP_fam"/>
</dbReference>
<dbReference type="Pfam" id="PF00916">
    <property type="entry name" value="Sulfate_transp"/>
    <property type="match status" value="1"/>
</dbReference>
<protein>
    <submittedName>
        <fullName evidence="8">Sodium-independent sulfate anion transporter isoform X1</fullName>
    </submittedName>
</protein>
<dbReference type="CDD" id="cd07042">
    <property type="entry name" value="STAS_SulP_like_sulfate_transporter"/>
    <property type="match status" value="1"/>
</dbReference>
<keyword evidence="7" id="KW-1185">Reference proteome</keyword>
<dbReference type="AlphaFoldDB" id="A0AAJ7W2I6"/>
<dbReference type="PANTHER" id="PTHR11814">
    <property type="entry name" value="SULFATE TRANSPORTER"/>
    <property type="match status" value="1"/>
</dbReference>
<feature type="transmembrane region" description="Helical" evidence="5">
    <location>
        <begin position="134"/>
        <end position="154"/>
    </location>
</feature>
<dbReference type="SUPFAM" id="SSF52091">
    <property type="entry name" value="SpoIIaa-like"/>
    <property type="match status" value="1"/>
</dbReference>
<organism evidence="7 8">
    <name type="scientific">Cephus cinctus</name>
    <name type="common">Wheat stem sawfly</name>
    <dbReference type="NCBI Taxonomy" id="211228"/>
    <lineage>
        <taxon>Eukaryota</taxon>
        <taxon>Metazoa</taxon>
        <taxon>Ecdysozoa</taxon>
        <taxon>Arthropoda</taxon>
        <taxon>Hexapoda</taxon>
        <taxon>Insecta</taxon>
        <taxon>Pterygota</taxon>
        <taxon>Neoptera</taxon>
        <taxon>Endopterygota</taxon>
        <taxon>Hymenoptera</taxon>
        <taxon>Cephoidea</taxon>
        <taxon>Cephidae</taxon>
        <taxon>Cephus</taxon>
    </lineage>
</organism>
<dbReference type="Gene3D" id="3.30.750.24">
    <property type="entry name" value="STAS domain"/>
    <property type="match status" value="1"/>
</dbReference>
<name>A0AAJ7W2I6_CEPCN</name>
<feature type="transmembrane region" description="Helical" evidence="5">
    <location>
        <begin position="95"/>
        <end position="122"/>
    </location>
</feature>
<dbReference type="GeneID" id="107269041"/>
<keyword evidence="3 5" id="KW-1133">Transmembrane helix</keyword>
<comment type="subcellular location">
    <subcellularLocation>
        <location evidence="1">Membrane</location>
        <topology evidence="1">Multi-pass membrane protein</topology>
    </subcellularLocation>
</comment>
<reference evidence="8" key="1">
    <citation type="submission" date="2025-08" db="UniProtKB">
        <authorList>
            <consortium name="RefSeq"/>
        </authorList>
    </citation>
    <scope>IDENTIFICATION</scope>
</reference>
<dbReference type="GO" id="GO:0016020">
    <property type="term" value="C:membrane"/>
    <property type="evidence" value="ECO:0007669"/>
    <property type="project" value="UniProtKB-SubCell"/>
</dbReference>
<evidence type="ECO:0000256" key="5">
    <source>
        <dbReference type="SAM" id="Phobius"/>
    </source>
</evidence>
<feature type="transmembrane region" description="Helical" evidence="5">
    <location>
        <begin position="441"/>
        <end position="469"/>
    </location>
</feature>
<feature type="transmembrane region" description="Helical" evidence="5">
    <location>
        <begin position="309"/>
        <end position="331"/>
    </location>
</feature>
<evidence type="ECO:0000256" key="1">
    <source>
        <dbReference type="ARBA" id="ARBA00004141"/>
    </source>
</evidence>
<sequence length="610" mass="66759">MSHVSLTTFQISHASFWRISISTSKTNTQMLVNLRWNRKIVQKRLPIATWLPLYNWSKFLQDILAGLTVGLTVVPQGIAYAVIAGLSPEYGLYSGFMGCFVYLIFGGTKDITIGPTAVTALLSQPYVLKLGADLAVLLCFLSGCIIVSMGLLHLGFLVDFISMPVICGFTNAAAILSATSQLHTLLGITSSSNSFIGNIIQFIQNIGSTRLWDTVLGFSSIVFLIILKNIPGERSGNVGQKCIWLLNISRNALVVVSGILVAYLCSINGLTPFKITGNITEGLPPFAFPPFSTVYNNQTYNFIDMVDKLGTGLISVPLITILESIALAKSFSKGRALDSTQEILAVGLCNVFGSFVRSMPVTASFTRTAVNHASGVITPMGGVATGTIVLLTCSFLTSTFSYIPKSTLAAIIIVAMYHTVDLNVFVVLWRTKKIDLLPLTVTQLSCIFLGLEYGMLLGIAINMGLLLYFTARPGVSIENREVDGKTILFVSPMQSLSFPAAEYLRERVLFHCEMRNDYATVVVDGRHVHRIDATVARNLKLLQADLESRHQTLIFWNWCQDAQVPLTGYDDSLAVHFRTCRKLSDIFSGETELLQYLCSSVPLPPAILRN</sequence>
<evidence type="ECO:0000259" key="6">
    <source>
        <dbReference type="Pfam" id="PF00916"/>
    </source>
</evidence>
<dbReference type="GO" id="GO:0055085">
    <property type="term" value="P:transmembrane transport"/>
    <property type="evidence" value="ECO:0007669"/>
    <property type="project" value="InterPro"/>
</dbReference>
<dbReference type="InterPro" id="IPR011547">
    <property type="entry name" value="SLC26A/SulP_dom"/>
</dbReference>
<keyword evidence="2 5" id="KW-0812">Transmembrane</keyword>
<evidence type="ECO:0000256" key="3">
    <source>
        <dbReference type="ARBA" id="ARBA00022989"/>
    </source>
</evidence>
<feature type="transmembrane region" description="Helical" evidence="5">
    <location>
        <begin position="377"/>
        <end position="396"/>
    </location>
</feature>
<feature type="transmembrane region" description="Helical" evidence="5">
    <location>
        <begin position="210"/>
        <end position="230"/>
    </location>
</feature>
<feature type="transmembrane region" description="Helical" evidence="5">
    <location>
        <begin position="408"/>
        <end position="429"/>
    </location>
</feature>
<evidence type="ECO:0000313" key="7">
    <source>
        <dbReference type="Proteomes" id="UP000694920"/>
    </source>
</evidence>
<gene>
    <name evidence="8" type="primary">LOC107269041</name>
</gene>
<dbReference type="RefSeq" id="XP_024942021.1">
    <property type="nucleotide sequence ID" value="XM_025086253.1"/>
</dbReference>
<evidence type="ECO:0000256" key="4">
    <source>
        <dbReference type="ARBA" id="ARBA00023136"/>
    </source>
</evidence>
<keyword evidence="4 5" id="KW-0472">Membrane</keyword>
<feature type="domain" description="SLC26A/SulP transporter" evidence="6">
    <location>
        <begin position="59"/>
        <end position="441"/>
    </location>
</feature>
<accession>A0AAJ7W2I6</accession>
<feature type="transmembrane region" description="Helical" evidence="5">
    <location>
        <begin position="63"/>
        <end position="83"/>
    </location>
</feature>
<evidence type="ECO:0000256" key="2">
    <source>
        <dbReference type="ARBA" id="ARBA00022692"/>
    </source>
</evidence>
<feature type="transmembrane region" description="Helical" evidence="5">
    <location>
        <begin position="242"/>
        <end position="264"/>
    </location>
</feature>
<evidence type="ECO:0000313" key="8">
    <source>
        <dbReference type="RefSeq" id="XP_024942021.1"/>
    </source>
</evidence>
<dbReference type="InterPro" id="IPR036513">
    <property type="entry name" value="STAS_dom_sf"/>
</dbReference>
<proteinExistence type="predicted"/>
<dbReference type="Proteomes" id="UP000694920">
    <property type="component" value="Unplaced"/>
</dbReference>